<evidence type="ECO:0000256" key="1">
    <source>
        <dbReference type="SAM" id="MobiDB-lite"/>
    </source>
</evidence>
<accession>A0AAE0UGF0</accession>
<keyword evidence="2" id="KW-0472">Membrane</keyword>
<name>A0AAE0UGF0_SORBR</name>
<evidence type="ECO:0000313" key="4">
    <source>
        <dbReference type="Proteomes" id="UP001281003"/>
    </source>
</evidence>
<feature type="region of interest" description="Disordered" evidence="1">
    <location>
        <begin position="261"/>
        <end position="299"/>
    </location>
</feature>
<reference evidence="3" key="1">
    <citation type="journal article" date="2023" name="Mol. Phylogenet. Evol.">
        <title>Genome-scale phylogeny and comparative genomics of the fungal order Sordariales.</title>
        <authorList>
            <person name="Hensen N."/>
            <person name="Bonometti L."/>
            <person name="Westerberg I."/>
            <person name="Brannstrom I.O."/>
            <person name="Guillou S."/>
            <person name="Cros-Aarteil S."/>
            <person name="Calhoun S."/>
            <person name="Haridas S."/>
            <person name="Kuo A."/>
            <person name="Mondo S."/>
            <person name="Pangilinan J."/>
            <person name="Riley R."/>
            <person name="LaButti K."/>
            <person name="Andreopoulos B."/>
            <person name="Lipzen A."/>
            <person name="Chen C."/>
            <person name="Yan M."/>
            <person name="Daum C."/>
            <person name="Ng V."/>
            <person name="Clum A."/>
            <person name="Steindorff A."/>
            <person name="Ohm R.A."/>
            <person name="Martin F."/>
            <person name="Silar P."/>
            <person name="Natvig D.O."/>
            <person name="Lalanne C."/>
            <person name="Gautier V."/>
            <person name="Ament-Velasquez S.L."/>
            <person name="Kruys A."/>
            <person name="Hutchinson M.I."/>
            <person name="Powell A.J."/>
            <person name="Barry K."/>
            <person name="Miller A.N."/>
            <person name="Grigoriev I.V."/>
            <person name="Debuchy R."/>
            <person name="Gladieux P."/>
            <person name="Hiltunen Thoren M."/>
            <person name="Johannesson H."/>
        </authorList>
    </citation>
    <scope>NUCLEOTIDE SEQUENCE</scope>
    <source>
        <strain evidence="3">FGSC 1904</strain>
    </source>
</reference>
<feature type="transmembrane region" description="Helical" evidence="2">
    <location>
        <begin position="324"/>
        <end position="344"/>
    </location>
</feature>
<feature type="compositionally biased region" description="Low complexity" evidence="1">
    <location>
        <begin position="177"/>
        <end position="197"/>
    </location>
</feature>
<feature type="transmembrane region" description="Helical" evidence="2">
    <location>
        <begin position="356"/>
        <end position="379"/>
    </location>
</feature>
<feature type="compositionally biased region" description="Polar residues" evidence="1">
    <location>
        <begin position="71"/>
        <end position="82"/>
    </location>
</feature>
<keyword evidence="2" id="KW-0812">Transmembrane</keyword>
<protein>
    <submittedName>
        <fullName evidence="3">Uncharacterized protein</fullName>
    </submittedName>
</protein>
<dbReference type="EMBL" id="JAUTDP010000001">
    <property type="protein sequence ID" value="KAK3403118.1"/>
    <property type="molecule type" value="Genomic_DNA"/>
</dbReference>
<feature type="transmembrane region" description="Helical" evidence="2">
    <location>
        <begin position="424"/>
        <end position="447"/>
    </location>
</feature>
<evidence type="ECO:0000313" key="3">
    <source>
        <dbReference type="EMBL" id="KAK3403118.1"/>
    </source>
</evidence>
<dbReference type="AlphaFoldDB" id="A0AAE0UGF0"/>
<evidence type="ECO:0000256" key="2">
    <source>
        <dbReference type="SAM" id="Phobius"/>
    </source>
</evidence>
<keyword evidence="2" id="KW-1133">Transmembrane helix</keyword>
<organism evidence="3 4">
    <name type="scientific">Sordaria brevicollis</name>
    <dbReference type="NCBI Taxonomy" id="83679"/>
    <lineage>
        <taxon>Eukaryota</taxon>
        <taxon>Fungi</taxon>
        <taxon>Dikarya</taxon>
        <taxon>Ascomycota</taxon>
        <taxon>Pezizomycotina</taxon>
        <taxon>Sordariomycetes</taxon>
        <taxon>Sordariomycetidae</taxon>
        <taxon>Sordariales</taxon>
        <taxon>Sordariaceae</taxon>
        <taxon>Sordaria</taxon>
    </lineage>
</organism>
<gene>
    <name evidence="3" type="ORF">B0T20DRAFT_17457</name>
</gene>
<reference evidence="3" key="2">
    <citation type="submission" date="2023-07" db="EMBL/GenBank/DDBJ databases">
        <authorList>
            <consortium name="Lawrence Berkeley National Laboratory"/>
            <person name="Haridas S."/>
            <person name="Hensen N."/>
            <person name="Bonometti L."/>
            <person name="Westerberg I."/>
            <person name="Brannstrom I.O."/>
            <person name="Guillou S."/>
            <person name="Cros-Aarteil S."/>
            <person name="Calhoun S."/>
            <person name="Kuo A."/>
            <person name="Mondo S."/>
            <person name="Pangilinan J."/>
            <person name="Riley R."/>
            <person name="LaButti K."/>
            <person name="Andreopoulos B."/>
            <person name="Lipzen A."/>
            <person name="Chen C."/>
            <person name="Yanf M."/>
            <person name="Daum C."/>
            <person name="Ng V."/>
            <person name="Clum A."/>
            <person name="Steindorff A."/>
            <person name="Ohm R."/>
            <person name="Martin F."/>
            <person name="Silar P."/>
            <person name="Natvig D."/>
            <person name="Lalanne C."/>
            <person name="Gautier V."/>
            <person name="Ament-velasquez S.L."/>
            <person name="Kruys A."/>
            <person name="Hutchinson M.I."/>
            <person name="Powell A.J."/>
            <person name="Barry K."/>
            <person name="Miller A.N."/>
            <person name="Grigoriev I.V."/>
            <person name="Debuchy R."/>
            <person name="Gladieux P."/>
            <person name="Thoren M.H."/>
            <person name="Johannesson H."/>
        </authorList>
    </citation>
    <scope>NUCLEOTIDE SEQUENCE</scope>
    <source>
        <strain evidence="3">FGSC 1904</strain>
    </source>
</reference>
<keyword evidence="4" id="KW-1185">Reference proteome</keyword>
<dbReference type="Proteomes" id="UP001281003">
    <property type="component" value="Unassembled WGS sequence"/>
</dbReference>
<proteinExistence type="predicted"/>
<feature type="transmembrane region" description="Helical" evidence="2">
    <location>
        <begin position="391"/>
        <end position="412"/>
    </location>
</feature>
<sequence length="485" mass="53281">MDTQRPLPQTHIVHAMYGSEREMGQRDGSTTQLSQNGHFTFLEEHYRSSSVYDEIVDSYSATTPKSHKENSSTVRNVSSQSALRHGEWPTRAPSRNRPLRLRPPPRHGPFFDAFRDPQGMAHLKPSPLSVSRPAVETPTRRQSRPRSSSVPLDMPRQAPSLTLFPRIDPAPTPTPTLAPKCSYPSDVSSSSPYPASSTAVGLSSTKLLLRPPVPPKDSALSPPRPFRKDTPSLPPLKIPSSQKNASIVDISMSMRNPIKGPALYTQSRPCPSLPTPNSAPTRSPPPASVPSQSPCPRGRCVTRTQTHYTQTSLAHDQIPRLHNILVSFFTWLLLVAFIIITGSFTSSSESFMHGMIQPLFIASLASIVIGITGCVYLSIRWRKNYVWLVKRLYMPLVLNGLAGVFATLTGVYGQHGGMWCLQSIVAIMVESVVVVLAGVLFGVYNFLLKRRVTKGTKVWVVGEDVMEGDEKRGGNKEPYAAGSIV</sequence>
<feature type="region of interest" description="Disordered" evidence="1">
    <location>
        <begin position="62"/>
        <end position="242"/>
    </location>
</feature>
<comment type="caution">
    <text evidence="3">The sequence shown here is derived from an EMBL/GenBank/DDBJ whole genome shotgun (WGS) entry which is preliminary data.</text>
</comment>
<feature type="compositionally biased region" description="Polar residues" evidence="1">
    <location>
        <begin position="264"/>
        <end position="281"/>
    </location>
</feature>